<feature type="compositionally biased region" description="Low complexity" evidence="1">
    <location>
        <begin position="73"/>
        <end position="115"/>
    </location>
</feature>
<evidence type="ECO:0000313" key="3">
    <source>
        <dbReference type="Proteomes" id="UP001500804"/>
    </source>
</evidence>
<protein>
    <recommendedName>
        <fullName evidence="4">PPE family protein</fullName>
    </recommendedName>
</protein>
<name>A0ABP9NGR3_9PSEU</name>
<gene>
    <name evidence="2" type="ORF">GCM10023320_23900</name>
</gene>
<reference evidence="3" key="1">
    <citation type="journal article" date="2019" name="Int. J. Syst. Evol. Microbiol.">
        <title>The Global Catalogue of Microorganisms (GCM) 10K type strain sequencing project: providing services to taxonomists for standard genome sequencing and annotation.</title>
        <authorList>
            <consortium name="The Broad Institute Genomics Platform"/>
            <consortium name="The Broad Institute Genome Sequencing Center for Infectious Disease"/>
            <person name="Wu L."/>
            <person name="Ma J."/>
        </authorList>
    </citation>
    <scope>NUCLEOTIDE SEQUENCE [LARGE SCALE GENOMIC DNA]</scope>
    <source>
        <strain evidence="3">JCM 18302</strain>
    </source>
</reference>
<proteinExistence type="predicted"/>
<organism evidence="2 3">
    <name type="scientific">Pseudonocardia adelaidensis</name>
    <dbReference type="NCBI Taxonomy" id="648754"/>
    <lineage>
        <taxon>Bacteria</taxon>
        <taxon>Bacillati</taxon>
        <taxon>Actinomycetota</taxon>
        <taxon>Actinomycetes</taxon>
        <taxon>Pseudonocardiales</taxon>
        <taxon>Pseudonocardiaceae</taxon>
        <taxon>Pseudonocardia</taxon>
    </lineage>
</organism>
<accession>A0ABP9NGR3</accession>
<evidence type="ECO:0000313" key="2">
    <source>
        <dbReference type="EMBL" id="GAA5118960.1"/>
    </source>
</evidence>
<sequence>MSNPRDVPPAAQPSSSSADTWDAIRPELEKRFGGQPAQQTAVDSIAAANSAAAQVAMFGYAPSAAPKPPEEPAVPAQAVTGTWSGTSGGDSTSSSATMISIPSSPQQTPSTRSCR</sequence>
<feature type="compositionally biased region" description="Pro residues" evidence="1">
    <location>
        <begin position="1"/>
        <end position="11"/>
    </location>
</feature>
<dbReference type="EMBL" id="BAABJO010000007">
    <property type="protein sequence ID" value="GAA5118960.1"/>
    <property type="molecule type" value="Genomic_DNA"/>
</dbReference>
<evidence type="ECO:0000256" key="1">
    <source>
        <dbReference type="SAM" id="MobiDB-lite"/>
    </source>
</evidence>
<evidence type="ECO:0008006" key="4">
    <source>
        <dbReference type="Google" id="ProtNLM"/>
    </source>
</evidence>
<feature type="compositionally biased region" description="Basic and acidic residues" evidence="1">
    <location>
        <begin position="22"/>
        <end position="32"/>
    </location>
</feature>
<comment type="caution">
    <text evidence="2">The sequence shown here is derived from an EMBL/GenBank/DDBJ whole genome shotgun (WGS) entry which is preliminary data.</text>
</comment>
<feature type="region of interest" description="Disordered" evidence="1">
    <location>
        <begin position="1"/>
        <end position="38"/>
    </location>
</feature>
<feature type="region of interest" description="Disordered" evidence="1">
    <location>
        <begin position="62"/>
        <end position="115"/>
    </location>
</feature>
<keyword evidence="3" id="KW-1185">Reference proteome</keyword>
<dbReference type="Proteomes" id="UP001500804">
    <property type="component" value="Unassembled WGS sequence"/>
</dbReference>